<protein>
    <submittedName>
        <fullName evidence="2">Uncharacterized protein</fullName>
    </submittedName>
</protein>
<organism evidence="2 3">
    <name type="scientific">Streptomyces tuirus</name>
    <dbReference type="NCBI Taxonomy" id="68278"/>
    <lineage>
        <taxon>Bacteria</taxon>
        <taxon>Bacillati</taxon>
        <taxon>Actinomycetota</taxon>
        <taxon>Actinomycetes</taxon>
        <taxon>Kitasatosporales</taxon>
        <taxon>Streptomycetaceae</taxon>
        <taxon>Streptomyces</taxon>
    </lineage>
</organism>
<accession>A0A7G1NIU8</accession>
<dbReference type="KEGG" id="stui:GCM10017668_34090"/>
<evidence type="ECO:0000313" key="2">
    <source>
        <dbReference type="EMBL" id="BCL21566.1"/>
    </source>
</evidence>
<gene>
    <name evidence="2" type="ORF">GCM10017668_34090</name>
</gene>
<sequence>MITQQCVVCCKLSANRIAGDDNPHALVRLALRPLDDPEPPAASRSLCDQGGRLISGRKSSSGTTKPHRTLS</sequence>
<evidence type="ECO:0000256" key="1">
    <source>
        <dbReference type="SAM" id="MobiDB-lite"/>
    </source>
</evidence>
<reference evidence="2 3" key="1">
    <citation type="journal article" date="2014" name="Int. J. Syst. Evol. Microbiol.">
        <title>Complete genome sequence of Corynebacterium casei LMG S-19264T (=DSM 44701T), isolated from a smear-ripened cheese.</title>
        <authorList>
            <consortium name="US DOE Joint Genome Institute (JGI-PGF)"/>
            <person name="Walter F."/>
            <person name="Albersmeier A."/>
            <person name="Kalinowski J."/>
            <person name="Ruckert C."/>
        </authorList>
    </citation>
    <scope>NUCLEOTIDE SEQUENCE [LARGE SCALE GENOMIC DNA]</scope>
    <source>
        <strain evidence="2 3">JCM 4255</strain>
    </source>
</reference>
<dbReference type="AlphaFoldDB" id="A0A7G1NIU8"/>
<dbReference type="Proteomes" id="UP000516373">
    <property type="component" value="Chromosome"/>
</dbReference>
<proteinExistence type="predicted"/>
<name>A0A7G1NIU8_9ACTN</name>
<evidence type="ECO:0000313" key="3">
    <source>
        <dbReference type="Proteomes" id="UP000516373"/>
    </source>
</evidence>
<dbReference type="EMBL" id="AP023439">
    <property type="protein sequence ID" value="BCL21566.1"/>
    <property type="molecule type" value="Genomic_DNA"/>
</dbReference>
<feature type="region of interest" description="Disordered" evidence="1">
    <location>
        <begin position="34"/>
        <end position="71"/>
    </location>
</feature>